<accession>A0ACB7TK61</accession>
<proteinExistence type="predicted"/>
<evidence type="ECO:0000313" key="1">
    <source>
        <dbReference type="EMBL" id="KAH6945757.1"/>
    </source>
</evidence>
<evidence type="ECO:0000313" key="2">
    <source>
        <dbReference type="Proteomes" id="UP000821845"/>
    </source>
</evidence>
<protein>
    <submittedName>
        <fullName evidence="1">Uncharacterized protein</fullName>
    </submittedName>
</protein>
<keyword evidence="2" id="KW-1185">Reference proteome</keyword>
<name>A0ACB7TK61_HYAAI</name>
<organism evidence="1 2">
    <name type="scientific">Hyalomma asiaticum</name>
    <name type="common">Tick</name>
    <dbReference type="NCBI Taxonomy" id="266040"/>
    <lineage>
        <taxon>Eukaryota</taxon>
        <taxon>Metazoa</taxon>
        <taxon>Ecdysozoa</taxon>
        <taxon>Arthropoda</taxon>
        <taxon>Chelicerata</taxon>
        <taxon>Arachnida</taxon>
        <taxon>Acari</taxon>
        <taxon>Parasitiformes</taxon>
        <taxon>Ixodida</taxon>
        <taxon>Ixodoidea</taxon>
        <taxon>Ixodidae</taxon>
        <taxon>Hyalomminae</taxon>
        <taxon>Hyalomma</taxon>
    </lineage>
</organism>
<dbReference type="Proteomes" id="UP000821845">
    <property type="component" value="Chromosome 1"/>
</dbReference>
<gene>
    <name evidence="1" type="ORF">HPB50_009799</name>
</gene>
<dbReference type="EMBL" id="CM023481">
    <property type="protein sequence ID" value="KAH6945757.1"/>
    <property type="molecule type" value="Genomic_DNA"/>
</dbReference>
<sequence length="124" mass="13516">MANCASEAGSHDASGVCLSGCRGKVRPSHWVWPQLSLTRWKRVTRTHVVVDGGHTTTKTKDGAAYAHSYVSQWAPGEGARKKRKAWHTKSPQKLGSLSQSIQMPPARRQNKSASLPRAQTQGAE</sequence>
<comment type="caution">
    <text evidence="1">The sequence shown here is derived from an EMBL/GenBank/DDBJ whole genome shotgun (WGS) entry which is preliminary data.</text>
</comment>
<reference evidence="1" key="1">
    <citation type="submission" date="2020-05" db="EMBL/GenBank/DDBJ databases">
        <title>Large-scale comparative analyses of tick genomes elucidate their genetic diversity and vector capacities.</title>
        <authorList>
            <person name="Jia N."/>
            <person name="Wang J."/>
            <person name="Shi W."/>
            <person name="Du L."/>
            <person name="Sun Y."/>
            <person name="Zhan W."/>
            <person name="Jiang J."/>
            <person name="Wang Q."/>
            <person name="Zhang B."/>
            <person name="Ji P."/>
            <person name="Sakyi L.B."/>
            <person name="Cui X."/>
            <person name="Yuan T."/>
            <person name="Jiang B."/>
            <person name="Yang W."/>
            <person name="Lam T.T.-Y."/>
            <person name="Chang Q."/>
            <person name="Ding S."/>
            <person name="Wang X."/>
            <person name="Zhu J."/>
            <person name="Ruan X."/>
            <person name="Zhao L."/>
            <person name="Wei J."/>
            <person name="Que T."/>
            <person name="Du C."/>
            <person name="Cheng J."/>
            <person name="Dai P."/>
            <person name="Han X."/>
            <person name="Huang E."/>
            <person name="Gao Y."/>
            <person name="Liu J."/>
            <person name="Shao H."/>
            <person name="Ye R."/>
            <person name="Li L."/>
            <person name="Wei W."/>
            <person name="Wang X."/>
            <person name="Wang C."/>
            <person name="Yang T."/>
            <person name="Huo Q."/>
            <person name="Li W."/>
            <person name="Guo W."/>
            <person name="Chen H."/>
            <person name="Zhou L."/>
            <person name="Ni X."/>
            <person name="Tian J."/>
            <person name="Zhou Y."/>
            <person name="Sheng Y."/>
            <person name="Liu T."/>
            <person name="Pan Y."/>
            <person name="Xia L."/>
            <person name="Li J."/>
            <person name="Zhao F."/>
            <person name="Cao W."/>
        </authorList>
    </citation>
    <scope>NUCLEOTIDE SEQUENCE</scope>
    <source>
        <strain evidence="1">Hyas-2018</strain>
    </source>
</reference>